<sequence>MYRCASVAALAAALCSAALAQDVRYFPRDALRGELQITQPPDAVLNGQPARLAPGSRIRGANNMLALSGSLVGQKLVVNYTIDSSGLLKDLWVLTEAEQKISPWPRSPSEAAAWRFDNATQTWAKP</sequence>
<name>A0ABU3PF00_9BURK</name>
<keyword evidence="3" id="KW-1185">Reference proteome</keyword>
<organism evidence="2 3">
    <name type="scientific">Roseateles aquae</name>
    <dbReference type="NCBI Taxonomy" id="3077235"/>
    <lineage>
        <taxon>Bacteria</taxon>
        <taxon>Pseudomonadati</taxon>
        <taxon>Pseudomonadota</taxon>
        <taxon>Betaproteobacteria</taxon>
        <taxon>Burkholderiales</taxon>
        <taxon>Sphaerotilaceae</taxon>
        <taxon>Roseateles</taxon>
    </lineage>
</organism>
<evidence type="ECO:0000256" key="1">
    <source>
        <dbReference type="SAM" id="SignalP"/>
    </source>
</evidence>
<keyword evidence="1" id="KW-0732">Signal</keyword>
<protein>
    <submittedName>
        <fullName evidence="2">Uncharacterized protein</fullName>
    </submittedName>
</protein>
<comment type="caution">
    <text evidence="2">The sequence shown here is derived from an EMBL/GenBank/DDBJ whole genome shotgun (WGS) entry which is preliminary data.</text>
</comment>
<evidence type="ECO:0000313" key="2">
    <source>
        <dbReference type="EMBL" id="MDT9001134.1"/>
    </source>
</evidence>
<feature type="chain" id="PRO_5047101335" evidence="1">
    <location>
        <begin position="21"/>
        <end position="126"/>
    </location>
</feature>
<accession>A0ABU3PF00</accession>
<proteinExistence type="predicted"/>
<dbReference type="Proteomes" id="UP001246372">
    <property type="component" value="Unassembled WGS sequence"/>
</dbReference>
<reference evidence="2" key="1">
    <citation type="submission" date="2023-09" db="EMBL/GenBank/DDBJ databases">
        <title>Paucibacter sp. APW11 Genome sequencing and assembly.</title>
        <authorList>
            <person name="Kim I."/>
        </authorList>
    </citation>
    <scope>NUCLEOTIDE SEQUENCE</scope>
    <source>
        <strain evidence="2">APW11</strain>
    </source>
</reference>
<dbReference type="EMBL" id="JAVXZY010000008">
    <property type="protein sequence ID" value="MDT9001134.1"/>
    <property type="molecule type" value="Genomic_DNA"/>
</dbReference>
<feature type="signal peptide" evidence="1">
    <location>
        <begin position="1"/>
        <end position="20"/>
    </location>
</feature>
<dbReference type="RefSeq" id="WP_315652022.1">
    <property type="nucleotide sequence ID" value="NZ_JAVXZY010000008.1"/>
</dbReference>
<gene>
    <name evidence="2" type="ORF">RQP53_17785</name>
</gene>
<evidence type="ECO:0000313" key="3">
    <source>
        <dbReference type="Proteomes" id="UP001246372"/>
    </source>
</evidence>